<comment type="caution">
    <text evidence="2">The sequence shown here is derived from an EMBL/GenBank/DDBJ whole genome shotgun (WGS) entry which is preliminary data.</text>
</comment>
<feature type="transmembrane region" description="Helical" evidence="1">
    <location>
        <begin position="6"/>
        <end position="24"/>
    </location>
</feature>
<gene>
    <name evidence="2" type="ORF">LCGC14_1803500</name>
</gene>
<keyword evidence="1" id="KW-1133">Transmembrane helix</keyword>
<accession>A0A0F9J3L0</accession>
<evidence type="ECO:0000313" key="2">
    <source>
        <dbReference type="EMBL" id="KKM00531.1"/>
    </source>
</evidence>
<protein>
    <submittedName>
        <fullName evidence="2">Uncharacterized protein</fullName>
    </submittedName>
</protein>
<keyword evidence="1" id="KW-0812">Transmembrane</keyword>
<proteinExistence type="predicted"/>
<dbReference type="AlphaFoldDB" id="A0A0F9J3L0"/>
<dbReference type="EMBL" id="LAZR01017412">
    <property type="protein sequence ID" value="KKM00531.1"/>
    <property type="molecule type" value="Genomic_DNA"/>
</dbReference>
<sequence length="49" mass="5068">MSNGEAIGGLLGTALALGVLLWGTDKITGALDSKKGKEETSFLDNTEPF</sequence>
<organism evidence="2">
    <name type="scientific">marine sediment metagenome</name>
    <dbReference type="NCBI Taxonomy" id="412755"/>
    <lineage>
        <taxon>unclassified sequences</taxon>
        <taxon>metagenomes</taxon>
        <taxon>ecological metagenomes</taxon>
    </lineage>
</organism>
<name>A0A0F9J3L0_9ZZZZ</name>
<reference evidence="2" key="1">
    <citation type="journal article" date="2015" name="Nature">
        <title>Complex archaea that bridge the gap between prokaryotes and eukaryotes.</title>
        <authorList>
            <person name="Spang A."/>
            <person name="Saw J.H."/>
            <person name="Jorgensen S.L."/>
            <person name="Zaremba-Niedzwiedzka K."/>
            <person name="Martijn J."/>
            <person name="Lind A.E."/>
            <person name="van Eijk R."/>
            <person name="Schleper C."/>
            <person name="Guy L."/>
            <person name="Ettema T.J."/>
        </authorList>
    </citation>
    <scope>NUCLEOTIDE SEQUENCE</scope>
</reference>
<evidence type="ECO:0000256" key="1">
    <source>
        <dbReference type="SAM" id="Phobius"/>
    </source>
</evidence>
<keyword evidence="1" id="KW-0472">Membrane</keyword>